<dbReference type="RefSeq" id="WP_204412418.1">
    <property type="nucleotide sequence ID" value="NZ_JAFBED010000001.1"/>
</dbReference>
<evidence type="ECO:0000313" key="3">
    <source>
        <dbReference type="Proteomes" id="UP000737402"/>
    </source>
</evidence>
<reference evidence="2 3" key="1">
    <citation type="submission" date="2021-01" db="EMBL/GenBank/DDBJ databases">
        <title>Genomic Encyclopedia of Type Strains, Phase IV (KMG-IV): sequencing the most valuable type-strain genomes for metagenomic binning, comparative biology and taxonomic classification.</title>
        <authorList>
            <person name="Goeker M."/>
        </authorList>
    </citation>
    <scope>NUCLEOTIDE SEQUENCE [LARGE SCALE GENOMIC DNA]</scope>
    <source>
        <strain evidence="2 3">DSM 25879</strain>
    </source>
</reference>
<evidence type="ECO:0000259" key="1">
    <source>
        <dbReference type="PROSITE" id="PS51500"/>
    </source>
</evidence>
<proteinExistence type="predicted"/>
<accession>A0ABS2NUS8</accession>
<dbReference type="PROSITE" id="PS51500">
    <property type="entry name" value="SIN"/>
    <property type="match status" value="1"/>
</dbReference>
<dbReference type="EMBL" id="JAFBED010000001">
    <property type="protein sequence ID" value="MBM7618242.1"/>
    <property type="molecule type" value="Genomic_DNA"/>
</dbReference>
<comment type="caution">
    <text evidence="2">The sequence shown here is derived from an EMBL/GenBank/DDBJ whole genome shotgun (WGS) entry which is preliminary data.</text>
</comment>
<evidence type="ECO:0000313" key="2">
    <source>
        <dbReference type="EMBL" id="MBM7618242.1"/>
    </source>
</evidence>
<dbReference type="SUPFAM" id="SSF47406">
    <property type="entry name" value="SinR repressor dimerisation domain-like"/>
    <property type="match status" value="1"/>
</dbReference>
<dbReference type="InterPro" id="IPR010981">
    <property type="entry name" value="SinR/SinI_dimer_dom"/>
</dbReference>
<feature type="domain" description="Sin" evidence="1">
    <location>
        <begin position="3"/>
        <end position="41"/>
    </location>
</feature>
<keyword evidence="3" id="KW-1185">Reference proteome</keyword>
<keyword evidence="2" id="KW-0238">DNA-binding</keyword>
<protein>
    <submittedName>
        <fullName evidence="2">DNA-binding transcriptional regulator YhcF (GntR family)</fullName>
    </submittedName>
</protein>
<sequence>MEKVAFNLTENLDKEWVELIGDALEMGISTEEIRDFLHNNTNSSYKNL</sequence>
<dbReference type="GO" id="GO:0003677">
    <property type="term" value="F:DNA binding"/>
    <property type="evidence" value="ECO:0007669"/>
    <property type="project" value="UniProtKB-KW"/>
</dbReference>
<organism evidence="2 3">
    <name type="scientific">Sutcliffiella tianshenii</name>
    <dbReference type="NCBI Taxonomy" id="1463404"/>
    <lineage>
        <taxon>Bacteria</taxon>
        <taxon>Bacillati</taxon>
        <taxon>Bacillota</taxon>
        <taxon>Bacilli</taxon>
        <taxon>Bacillales</taxon>
        <taxon>Bacillaceae</taxon>
        <taxon>Sutcliffiella</taxon>
    </lineage>
</organism>
<gene>
    <name evidence="2" type="ORF">JOC95_000084</name>
</gene>
<dbReference type="Proteomes" id="UP000737402">
    <property type="component" value="Unassembled WGS sequence"/>
</dbReference>
<dbReference type="InterPro" id="IPR036281">
    <property type="entry name" value="SinR/SinI_dimer_dom_sf"/>
</dbReference>
<dbReference type="Pfam" id="PF08671">
    <property type="entry name" value="SinI"/>
    <property type="match status" value="1"/>
</dbReference>
<name>A0ABS2NUS8_9BACI</name>